<dbReference type="Proteomes" id="UP000179807">
    <property type="component" value="Unassembled WGS sequence"/>
</dbReference>
<dbReference type="PROSITE" id="PS50053">
    <property type="entry name" value="UBIQUITIN_2"/>
    <property type="match status" value="1"/>
</dbReference>
<evidence type="ECO:0000313" key="3">
    <source>
        <dbReference type="Proteomes" id="UP000179807"/>
    </source>
</evidence>
<name>A0A1J4KE61_9EUKA</name>
<organism evidence="2 3">
    <name type="scientific">Tritrichomonas foetus</name>
    <dbReference type="NCBI Taxonomy" id="1144522"/>
    <lineage>
        <taxon>Eukaryota</taxon>
        <taxon>Metamonada</taxon>
        <taxon>Parabasalia</taxon>
        <taxon>Tritrichomonadida</taxon>
        <taxon>Tritrichomonadidae</taxon>
        <taxon>Tritrichomonas</taxon>
    </lineage>
</organism>
<dbReference type="CDD" id="cd17039">
    <property type="entry name" value="Ubl_ubiquitin_like"/>
    <property type="match status" value="1"/>
</dbReference>
<comment type="caution">
    <text evidence="2">The sequence shown here is derived from an EMBL/GenBank/DDBJ whole genome shotgun (WGS) entry which is preliminary data.</text>
</comment>
<dbReference type="InterPro" id="IPR029071">
    <property type="entry name" value="Ubiquitin-like_domsf"/>
</dbReference>
<gene>
    <name evidence="2" type="ORF">TRFO_21350</name>
</gene>
<evidence type="ECO:0000259" key="1">
    <source>
        <dbReference type="PROSITE" id="PS50053"/>
    </source>
</evidence>
<feature type="domain" description="Ubiquitin-like" evidence="1">
    <location>
        <begin position="46"/>
        <end position="79"/>
    </location>
</feature>
<dbReference type="AlphaFoldDB" id="A0A1J4KE61"/>
<sequence>MTEQPRRSNRIHIFLCPPKMMVQKVSIVPTRPVGCLNKLFSEEKIFIYKGILLQNEKPFSEYRIVEGSQLIMFSKKKGSTSESNQMNAWMHITRDQDDILNKTSYHPNLIYQTHGKDPTESFLDTDNDMYNNNIVMNEDNNHHEFAKLRDIRYLQMENSSIYYV</sequence>
<dbReference type="SUPFAM" id="SSF54236">
    <property type="entry name" value="Ubiquitin-like"/>
    <property type="match status" value="1"/>
</dbReference>
<dbReference type="VEuPathDB" id="TrichDB:TRFO_21350"/>
<dbReference type="GeneID" id="94836616"/>
<dbReference type="EMBL" id="MLAK01000632">
    <property type="protein sequence ID" value="OHT09719.1"/>
    <property type="molecule type" value="Genomic_DNA"/>
</dbReference>
<keyword evidence="3" id="KW-1185">Reference proteome</keyword>
<protein>
    <recommendedName>
        <fullName evidence="1">Ubiquitin-like domain-containing protein</fullName>
    </recommendedName>
</protein>
<accession>A0A1J4KE61</accession>
<proteinExistence type="predicted"/>
<dbReference type="RefSeq" id="XP_068362855.1">
    <property type="nucleotide sequence ID" value="XM_068501912.1"/>
</dbReference>
<dbReference type="InterPro" id="IPR000626">
    <property type="entry name" value="Ubiquitin-like_dom"/>
</dbReference>
<evidence type="ECO:0000313" key="2">
    <source>
        <dbReference type="EMBL" id="OHT09719.1"/>
    </source>
</evidence>
<reference evidence="2" key="1">
    <citation type="submission" date="2016-10" db="EMBL/GenBank/DDBJ databases">
        <authorList>
            <person name="Benchimol M."/>
            <person name="Almeida L.G."/>
            <person name="Vasconcelos A.T."/>
            <person name="Perreira-Neves A."/>
            <person name="Rosa I.A."/>
            <person name="Tasca T."/>
            <person name="Bogo M.R."/>
            <person name="de Souza W."/>
        </authorList>
    </citation>
    <scope>NUCLEOTIDE SEQUENCE [LARGE SCALE GENOMIC DNA]</scope>
    <source>
        <strain evidence="2">K</strain>
    </source>
</reference>